<evidence type="ECO:0000256" key="3">
    <source>
        <dbReference type="ARBA" id="ARBA00023125"/>
    </source>
</evidence>
<evidence type="ECO:0000313" key="6">
    <source>
        <dbReference type="EMBL" id="GAA2063732.1"/>
    </source>
</evidence>
<dbReference type="Gene3D" id="1.10.10.10">
    <property type="entry name" value="Winged helix-like DNA-binding domain superfamily/Winged helix DNA-binding domain"/>
    <property type="match status" value="1"/>
</dbReference>
<proteinExistence type="inferred from homology"/>
<comment type="caution">
    <text evidence="6">The sequence shown here is derived from an EMBL/GenBank/DDBJ whole genome shotgun (WGS) entry which is preliminary data.</text>
</comment>
<comment type="similarity">
    <text evidence="1">Belongs to the LysR transcriptional regulatory family.</text>
</comment>
<protein>
    <submittedName>
        <fullName evidence="6">LysR family transcriptional regulator</fullName>
    </submittedName>
</protein>
<dbReference type="Proteomes" id="UP001500016">
    <property type="component" value="Unassembled WGS sequence"/>
</dbReference>
<keyword evidence="4" id="KW-0804">Transcription</keyword>
<dbReference type="SUPFAM" id="SSF46785">
    <property type="entry name" value="Winged helix' DNA-binding domain"/>
    <property type="match status" value="1"/>
</dbReference>
<evidence type="ECO:0000256" key="2">
    <source>
        <dbReference type="ARBA" id="ARBA00023015"/>
    </source>
</evidence>
<keyword evidence="7" id="KW-1185">Reference proteome</keyword>
<keyword evidence="3" id="KW-0238">DNA-binding</keyword>
<accession>A0ABN2VNZ8</accession>
<dbReference type="PANTHER" id="PTHR30346:SF0">
    <property type="entry name" value="HCA OPERON TRANSCRIPTIONAL ACTIVATOR HCAR"/>
    <property type="match status" value="1"/>
</dbReference>
<keyword evidence="2" id="KW-0805">Transcription regulation</keyword>
<dbReference type="PANTHER" id="PTHR30346">
    <property type="entry name" value="TRANSCRIPTIONAL DUAL REGULATOR HCAR-RELATED"/>
    <property type="match status" value="1"/>
</dbReference>
<organism evidence="6 7">
    <name type="scientific">Streptomyces albiaxialis</name>
    <dbReference type="NCBI Taxonomy" id="329523"/>
    <lineage>
        <taxon>Bacteria</taxon>
        <taxon>Bacillati</taxon>
        <taxon>Actinomycetota</taxon>
        <taxon>Actinomycetes</taxon>
        <taxon>Kitasatosporales</taxon>
        <taxon>Streptomycetaceae</taxon>
        <taxon>Streptomyces</taxon>
    </lineage>
</organism>
<reference evidence="6 7" key="1">
    <citation type="journal article" date="2019" name="Int. J. Syst. Evol. Microbiol.">
        <title>The Global Catalogue of Microorganisms (GCM) 10K type strain sequencing project: providing services to taxonomists for standard genome sequencing and annotation.</title>
        <authorList>
            <consortium name="The Broad Institute Genomics Platform"/>
            <consortium name="The Broad Institute Genome Sequencing Center for Infectious Disease"/>
            <person name="Wu L."/>
            <person name="Ma J."/>
        </authorList>
    </citation>
    <scope>NUCLEOTIDE SEQUENCE [LARGE SCALE GENOMIC DNA]</scope>
    <source>
        <strain evidence="6 7">JCM 15478</strain>
    </source>
</reference>
<dbReference type="Gene3D" id="3.40.190.10">
    <property type="entry name" value="Periplasmic binding protein-like II"/>
    <property type="match status" value="2"/>
</dbReference>
<dbReference type="SUPFAM" id="SSF53850">
    <property type="entry name" value="Periplasmic binding protein-like II"/>
    <property type="match status" value="1"/>
</dbReference>
<dbReference type="Pfam" id="PF00126">
    <property type="entry name" value="HTH_1"/>
    <property type="match status" value="1"/>
</dbReference>
<dbReference type="InterPro" id="IPR036388">
    <property type="entry name" value="WH-like_DNA-bd_sf"/>
</dbReference>
<evidence type="ECO:0000259" key="5">
    <source>
        <dbReference type="PROSITE" id="PS50931"/>
    </source>
</evidence>
<dbReference type="PROSITE" id="PS50931">
    <property type="entry name" value="HTH_LYSR"/>
    <property type="match status" value="1"/>
</dbReference>
<dbReference type="EMBL" id="BAAAPE010000001">
    <property type="protein sequence ID" value="GAA2063732.1"/>
    <property type="molecule type" value="Genomic_DNA"/>
</dbReference>
<dbReference type="RefSeq" id="WP_344523923.1">
    <property type="nucleotide sequence ID" value="NZ_BAAAPE010000001.1"/>
</dbReference>
<evidence type="ECO:0000256" key="1">
    <source>
        <dbReference type="ARBA" id="ARBA00009437"/>
    </source>
</evidence>
<evidence type="ECO:0000313" key="7">
    <source>
        <dbReference type="Proteomes" id="UP001500016"/>
    </source>
</evidence>
<dbReference type="InterPro" id="IPR036390">
    <property type="entry name" value="WH_DNA-bd_sf"/>
</dbReference>
<name>A0ABN2VNZ8_9ACTN</name>
<gene>
    <name evidence="6" type="ORF">GCM10009801_07830</name>
</gene>
<dbReference type="InterPro" id="IPR000847">
    <property type="entry name" value="LysR_HTH_N"/>
</dbReference>
<evidence type="ECO:0000256" key="4">
    <source>
        <dbReference type="ARBA" id="ARBA00023163"/>
    </source>
</evidence>
<sequence>MEREEVEVLLILAEELHFGRTAERMRLSRARVSQLVQRLERRVGAPLFVRTSRRVVLTALGAALRDELEPHHRAIDAALARAAASARAVEGTLNVGFSGPLAGEAVMRTADALGARHPGVEVHVCEVPFADPYSALREGIYDTQLVELPVGGTESDLASGPVLFTEARVLAVGRSHPLASRPVASLEDLADVPVLTVDAPLPAACRVLLAPERTPSGRPVPQGPAVSNAQEALVFVAAEKGAWLTAAHAATYHPWPGVTYVPLADAEPLAYGLVWRQTHHTPTVRAFAHTAREVL</sequence>
<feature type="domain" description="HTH lysR-type" evidence="5">
    <location>
        <begin position="1"/>
        <end position="58"/>
    </location>
</feature>
<dbReference type="Pfam" id="PF03466">
    <property type="entry name" value="LysR_substrate"/>
    <property type="match status" value="1"/>
</dbReference>
<dbReference type="InterPro" id="IPR005119">
    <property type="entry name" value="LysR_subst-bd"/>
</dbReference>